<dbReference type="OrthoDB" id="63487at2"/>
<dbReference type="InterPro" id="IPR052519">
    <property type="entry name" value="Euk-type_GlcNAc_Kinase"/>
</dbReference>
<dbReference type="RefSeq" id="WP_139076590.1">
    <property type="nucleotide sequence ID" value="NZ_VDFU01000009.1"/>
</dbReference>
<sequence length="319" mass="33087">MANGGAWVAALDGGGTKTAIALADRRAELTILPEGRGCNPQDGPGWDQVLRESLNRALHRPGGLAAVVLGLPGHGEVPAHDAATRDLLRRTLPVPYEPMNDVALAHLGAFGDGAGVLVLSGTGSMAVARGPQGVVRVGGWGDVLGDEGSAAWIGREALSLATRALDGRAPEAVLFARALVLRLGPQAQGDFAPLTWLMVQSGTPRSAVAAVARIVDELAAQGHEPAQRLLWRAAAELARMARVAAARAGLGASMSWVAAGGAFRSVLLRDGVARDLGRPPVPPQMTTLGGGLLRAARRAGWYPDRAWAARVDAQLRAWT</sequence>
<accession>A0A5C4MV25</accession>
<keyword evidence="3" id="KW-1185">Reference proteome</keyword>
<evidence type="ECO:0000313" key="2">
    <source>
        <dbReference type="EMBL" id="TNC49814.1"/>
    </source>
</evidence>
<proteinExistence type="predicted"/>
<dbReference type="PANTHER" id="PTHR43190">
    <property type="entry name" value="N-ACETYL-D-GLUCOSAMINE KINASE"/>
    <property type="match status" value="1"/>
</dbReference>
<protein>
    <recommendedName>
        <fullName evidence="1">ATPase BadF/BadG/BcrA/BcrD type domain-containing protein</fullName>
    </recommendedName>
</protein>
<organism evidence="2 3">
    <name type="scientific">Rubellimicrobium rubrum</name>
    <dbReference type="NCBI Taxonomy" id="2585369"/>
    <lineage>
        <taxon>Bacteria</taxon>
        <taxon>Pseudomonadati</taxon>
        <taxon>Pseudomonadota</taxon>
        <taxon>Alphaproteobacteria</taxon>
        <taxon>Rhodobacterales</taxon>
        <taxon>Roseobacteraceae</taxon>
        <taxon>Rubellimicrobium</taxon>
    </lineage>
</organism>
<reference evidence="2 3" key="1">
    <citation type="submission" date="2019-06" db="EMBL/GenBank/DDBJ databases">
        <title>YIM 131921 draft genome.</title>
        <authorList>
            <person name="Jiang L."/>
        </authorList>
    </citation>
    <scope>NUCLEOTIDE SEQUENCE [LARGE SCALE GENOMIC DNA]</scope>
    <source>
        <strain evidence="2 3">YIM 131921</strain>
    </source>
</reference>
<dbReference type="PANTHER" id="PTHR43190:SF3">
    <property type="entry name" value="N-ACETYL-D-GLUCOSAMINE KINASE"/>
    <property type="match status" value="1"/>
</dbReference>
<gene>
    <name evidence="2" type="ORF">FHG66_09880</name>
</gene>
<dbReference type="InterPro" id="IPR002731">
    <property type="entry name" value="ATPase_BadF"/>
</dbReference>
<dbReference type="AlphaFoldDB" id="A0A5C4MV25"/>
<dbReference type="SUPFAM" id="SSF53067">
    <property type="entry name" value="Actin-like ATPase domain"/>
    <property type="match status" value="2"/>
</dbReference>
<dbReference type="Gene3D" id="3.30.420.40">
    <property type="match status" value="2"/>
</dbReference>
<evidence type="ECO:0000259" key="1">
    <source>
        <dbReference type="Pfam" id="PF01869"/>
    </source>
</evidence>
<dbReference type="Pfam" id="PF01869">
    <property type="entry name" value="BcrAD_BadFG"/>
    <property type="match status" value="1"/>
</dbReference>
<comment type="caution">
    <text evidence="2">The sequence shown here is derived from an EMBL/GenBank/DDBJ whole genome shotgun (WGS) entry which is preliminary data.</text>
</comment>
<dbReference type="Proteomes" id="UP000305887">
    <property type="component" value="Unassembled WGS sequence"/>
</dbReference>
<dbReference type="InterPro" id="IPR043129">
    <property type="entry name" value="ATPase_NBD"/>
</dbReference>
<name>A0A5C4MV25_9RHOB</name>
<evidence type="ECO:0000313" key="3">
    <source>
        <dbReference type="Proteomes" id="UP000305887"/>
    </source>
</evidence>
<dbReference type="EMBL" id="VDFU01000009">
    <property type="protein sequence ID" value="TNC49814.1"/>
    <property type="molecule type" value="Genomic_DNA"/>
</dbReference>
<feature type="domain" description="ATPase BadF/BadG/BcrA/BcrD type" evidence="1">
    <location>
        <begin position="12"/>
        <end position="271"/>
    </location>
</feature>